<gene>
    <name evidence="5" type="primary">nuoN</name>
    <name evidence="8" type="ORF">GEMMAAP_12065</name>
</gene>
<dbReference type="OrthoDB" id="9805769at2"/>
<reference evidence="8 9" key="1">
    <citation type="journal article" date="2014" name="Proc. Natl. Acad. Sci. U.S.A.">
        <title>Functional type 2 photosynthetic reaction centers found in the rare bacterial phylum Gemmatimonadetes.</title>
        <authorList>
            <person name="Zeng Y."/>
            <person name="Feng F."/>
            <person name="Medova H."/>
            <person name="Dean J."/>
            <person name="Koblizek M."/>
        </authorList>
    </citation>
    <scope>NUCLEOTIDE SEQUENCE [LARGE SCALE GENOMIC DNA]</scope>
    <source>
        <strain evidence="8 9">AP64</strain>
    </source>
</reference>
<dbReference type="Pfam" id="PF00361">
    <property type="entry name" value="Proton_antipo_M"/>
    <property type="match status" value="1"/>
</dbReference>
<feature type="transmembrane region" description="Helical" evidence="5">
    <location>
        <begin position="322"/>
        <end position="340"/>
    </location>
</feature>
<dbReference type="InterPro" id="IPR010096">
    <property type="entry name" value="NADH-Q_OxRdtase_suN/2"/>
</dbReference>
<proteinExistence type="inferred from homology"/>
<comment type="subcellular location">
    <subcellularLocation>
        <location evidence="5">Cell membrane</location>
        <topology evidence="5">Multi-pass membrane protein</topology>
    </subcellularLocation>
    <subcellularLocation>
        <location evidence="1">Endomembrane system</location>
        <topology evidence="1">Multi-pass membrane protein</topology>
    </subcellularLocation>
    <subcellularLocation>
        <location evidence="6">Membrane</location>
        <topology evidence="6">Multi-pass membrane protein</topology>
    </subcellularLocation>
</comment>
<evidence type="ECO:0000256" key="3">
    <source>
        <dbReference type="ARBA" id="ARBA00022989"/>
    </source>
</evidence>
<dbReference type="NCBIfam" id="TIGR01770">
    <property type="entry name" value="NDH_I_N"/>
    <property type="match status" value="1"/>
</dbReference>
<accession>A0A143BJY7</accession>
<evidence type="ECO:0000256" key="4">
    <source>
        <dbReference type="ARBA" id="ARBA00023136"/>
    </source>
</evidence>
<keyword evidence="3 5" id="KW-1133">Transmembrane helix</keyword>
<feature type="transmembrane region" description="Helical" evidence="5">
    <location>
        <begin position="400"/>
        <end position="419"/>
    </location>
</feature>
<evidence type="ECO:0000256" key="5">
    <source>
        <dbReference type="HAMAP-Rule" id="MF_00445"/>
    </source>
</evidence>
<feature type="transmembrane region" description="Helical" evidence="5">
    <location>
        <begin position="440"/>
        <end position="464"/>
    </location>
</feature>
<dbReference type="EC" id="7.1.1.-" evidence="5"/>
<feature type="transmembrane region" description="Helical" evidence="5">
    <location>
        <begin position="160"/>
        <end position="179"/>
    </location>
</feature>
<dbReference type="KEGG" id="gph:GEMMAAP_12065"/>
<evidence type="ECO:0000256" key="2">
    <source>
        <dbReference type="ARBA" id="ARBA00022692"/>
    </source>
</evidence>
<dbReference type="HAMAP" id="MF_00445">
    <property type="entry name" value="NDH1_NuoN_1"/>
    <property type="match status" value="1"/>
</dbReference>
<organism evidence="8 9">
    <name type="scientific">Gemmatimonas phototrophica</name>
    <dbReference type="NCBI Taxonomy" id="1379270"/>
    <lineage>
        <taxon>Bacteria</taxon>
        <taxon>Pseudomonadati</taxon>
        <taxon>Gemmatimonadota</taxon>
        <taxon>Gemmatimonadia</taxon>
        <taxon>Gemmatimonadales</taxon>
        <taxon>Gemmatimonadaceae</taxon>
        <taxon>Gemmatimonas</taxon>
    </lineage>
</organism>
<comment type="catalytic activity">
    <reaction evidence="5">
        <text>a quinone + NADH + 5 H(+)(in) = a quinol + NAD(+) + 4 H(+)(out)</text>
        <dbReference type="Rhea" id="RHEA:57888"/>
        <dbReference type="ChEBI" id="CHEBI:15378"/>
        <dbReference type="ChEBI" id="CHEBI:24646"/>
        <dbReference type="ChEBI" id="CHEBI:57540"/>
        <dbReference type="ChEBI" id="CHEBI:57945"/>
        <dbReference type="ChEBI" id="CHEBI:132124"/>
    </reaction>
</comment>
<dbReference type="GO" id="GO:0012505">
    <property type="term" value="C:endomembrane system"/>
    <property type="evidence" value="ECO:0007669"/>
    <property type="project" value="UniProtKB-SubCell"/>
</dbReference>
<feature type="transmembrane region" description="Helical" evidence="5">
    <location>
        <begin position="35"/>
        <end position="54"/>
    </location>
</feature>
<dbReference type="PANTHER" id="PTHR22773">
    <property type="entry name" value="NADH DEHYDROGENASE"/>
    <property type="match status" value="1"/>
</dbReference>
<keyword evidence="5" id="KW-1278">Translocase</keyword>
<evidence type="ECO:0000313" key="8">
    <source>
        <dbReference type="EMBL" id="AMW05338.1"/>
    </source>
</evidence>
<feature type="transmembrane region" description="Helical" evidence="5">
    <location>
        <begin position="199"/>
        <end position="224"/>
    </location>
</feature>
<keyword evidence="4 5" id="KW-0472">Membrane</keyword>
<dbReference type="STRING" id="1379270.GEMMAAP_12065"/>
<feature type="transmembrane region" description="Helical" evidence="5">
    <location>
        <begin position="361"/>
        <end position="380"/>
    </location>
</feature>
<reference evidence="8 9" key="2">
    <citation type="journal article" date="2016" name="Environ. Microbiol. Rep.">
        <title>Metagenomic evidence for the presence of phototrophic Gemmatimonadetes bacteria in diverse environments.</title>
        <authorList>
            <person name="Zeng Y."/>
            <person name="Baumbach J."/>
            <person name="Barbosa E.G."/>
            <person name="Azevedo V."/>
            <person name="Zhang C."/>
            <person name="Koblizek M."/>
        </authorList>
    </citation>
    <scope>NUCLEOTIDE SEQUENCE [LARGE SCALE GENOMIC DNA]</scope>
    <source>
        <strain evidence="8 9">AP64</strain>
    </source>
</reference>
<dbReference type="GO" id="GO:0048038">
    <property type="term" value="F:quinone binding"/>
    <property type="evidence" value="ECO:0007669"/>
    <property type="project" value="UniProtKB-KW"/>
</dbReference>
<dbReference type="GO" id="GO:0005886">
    <property type="term" value="C:plasma membrane"/>
    <property type="evidence" value="ECO:0007669"/>
    <property type="project" value="UniProtKB-SubCell"/>
</dbReference>
<dbReference type="AlphaFoldDB" id="A0A143BJY7"/>
<dbReference type="EMBL" id="CP011454">
    <property type="protein sequence ID" value="AMW05338.1"/>
    <property type="molecule type" value="Genomic_DNA"/>
</dbReference>
<evidence type="ECO:0000256" key="6">
    <source>
        <dbReference type="RuleBase" id="RU000320"/>
    </source>
</evidence>
<feature type="domain" description="NADH:quinone oxidoreductase/Mrp antiporter transmembrane" evidence="7">
    <location>
        <begin position="123"/>
        <end position="411"/>
    </location>
</feature>
<evidence type="ECO:0000313" key="9">
    <source>
        <dbReference type="Proteomes" id="UP000076404"/>
    </source>
</evidence>
<keyword evidence="5" id="KW-0813">Transport</keyword>
<comment type="function">
    <text evidence="5">NDH-1 shuttles electrons from NADH, via FMN and iron-sulfur (Fe-S) centers, to quinones in the respiratory chain. The immediate electron acceptor for the enzyme in this species is believed to be ubiquinone. Couples the redox reaction to proton translocation (for every two electrons transferred, four hydrogen ions are translocated across the cytoplasmic membrane), and thus conserves the redox energy in a proton gradient.</text>
</comment>
<dbReference type="GO" id="GO:0042773">
    <property type="term" value="P:ATP synthesis coupled electron transport"/>
    <property type="evidence" value="ECO:0007669"/>
    <property type="project" value="InterPro"/>
</dbReference>
<dbReference type="eggNOG" id="COG1007">
    <property type="taxonomic scope" value="Bacteria"/>
</dbReference>
<feature type="transmembrane region" description="Helical" evidence="5">
    <location>
        <begin position="6"/>
        <end position="28"/>
    </location>
</feature>
<sequence length="466" mass="48911">MPGSEALLAMLPEHLLLGGMVLLLIVTLISGARGLALPIALLSVGASAVAAFWLAGTGFTAQPFPGQFSVSPGILITKGALIALALPVLLMSRTDFSTAERGEIEFPLLLVSSLYGMSLLPSADSALVLFLGLEMMSIPVYALIVLAFRRPQAAESALKYLVLSGAASATFLMGLSLIYGTTGSMGIEAFAQALAASDLLSRTAVVLVLLALFLKAAVVPFHAWAPDTYEGASVPVTAYMATLSKAAALMVAVRLFSGVTVSGPLVELLAVLPLVSIVWGNIAAIRQGSLRRMIAYSSIAHAGYLFYAFLGNADGRLEAVTFYLVVYSAANLLAFAALPAHPDDAVRDRMETLDGLFHRDPFAASLIAIAMLSLAGLPPFPGFTAKFLIFRNVMAAGYNTYAVLGLVGSFLGLYFYLRVVQRMFMNNSTVTAHTSPGMALARVGGVICLLATAVLTIAPGWVLARI</sequence>
<keyword evidence="5" id="KW-0874">Quinone</keyword>
<dbReference type="GO" id="GO:0008137">
    <property type="term" value="F:NADH dehydrogenase (ubiquinone) activity"/>
    <property type="evidence" value="ECO:0007669"/>
    <property type="project" value="InterPro"/>
</dbReference>
<feature type="transmembrane region" description="Helical" evidence="5">
    <location>
        <begin position="236"/>
        <end position="256"/>
    </location>
</feature>
<dbReference type="InterPro" id="IPR001750">
    <property type="entry name" value="ND/Mrp_TM"/>
</dbReference>
<name>A0A143BJY7_9BACT</name>
<dbReference type="GO" id="GO:0050136">
    <property type="term" value="F:NADH dehydrogenase (quinone) (non-electrogenic) activity"/>
    <property type="evidence" value="ECO:0007669"/>
    <property type="project" value="UniProtKB-UniRule"/>
</dbReference>
<keyword evidence="5" id="KW-0520">NAD</keyword>
<feature type="transmembrane region" description="Helical" evidence="5">
    <location>
        <begin position="126"/>
        <end position="148"/>
    </location>
</feature>
<feature type="transmembrane region" description="Helical" evidence="5">
    <location>
        <begin position="74"/>
        <end position="92"/>
    </location>
</feature>
<comment type="similarity">
    <text evidence="5">Belongs to the complex I subunit 2 family.</text>
</comment>
<evidence type="ECO:0000259" key="7">
    <source>
        <dbReference type="Pfam" id="PF00361"/>
    </source>
</evidence>
<comment type="subunit">
    <text evidence="5">NDH-1 is composed of 14 different subunits. Subunits NuoA, H, J, K, L, M, N constitute the membrane sector of the complex.</text>
</comment>
<keyword evidence="5" id="KW-0830">Ubiquinone</keyword>
<dbReference type="Proteomes" id="UP000076404">
    <property type="component" value="Chromosome"/>
</dbReference>
<protein>
    <recommendedName>
        <fullName evidence="5">NADH-quinone oxidoreductase subunit N</fullName>
        <ecNumber evidence="5">7.1.1.-</ecNumber>
    </recommendedName>
    <alternativeName>
        <fullName evidence="5">NADH dehydrogenase I subunit N</fullName>
    </alternativeName>
    <alternativeName>
        <fullName evidence="5">NDH-1 subunit N</fullName>
    </alternativeName>
</protein>
<feature type="transmembrane region" description="Helical" evidence="5">
    <location>
        <begin position="268"/>
        <end position="286"/>
    </location>
</feature>
<keyword evidence="9" id="KW-1185">Reference proteome</keyword>
<keyword evidence="5" id="KW-1003">Cell membrane</keyword>
<feature type="transmembrane region" description="Helical" evidence="5">
    <location>
        <begin position="293"/>
        <end position="310"/>
    </location>
</feature>
<keyword evidence="2 5" id="KW-0812">Transmembrane</keyword>
<evidence type="ECO:0000256" key="1">
    <source>
        <dbReference type="ARBA" id="ARBA00004127"/>
    </source>
</evidence>